<feature type="domain" description="Flagellar basal-body/hook protein C-terminal" evidence="10">
    <location>
        <begin position="215"/>
        <end position="260"/>
    </location>
</feature>
<keyword evidence="12" id="KW-0969">Cilium</keyword>
<dbReference type="PROSITE" id="PS00588">
    <property type="entry name" value="FLAGELLA_BB_ROD"/>
    <property type="match status" value="1"/>
</dbReference>
<proteinExistence type="inferred from homology"/>
<dbReference type="Pfam" id="PF06429">
    <property type="entry name" value="Flg_bbr_C"/>
    <property type="match status" value="1"/>
</dbReference>
<evidence type="ECO:0000256" key="3">
    <source>
        <dbReference type="ARBA" id="ARBA00017948"/>
    </source>
</evidence>
<dbReference type="PANTHER" id="PTHR30435">
    <property type="entry name" value="FLAGELLAR PROTEIN"/>
    <property type="match status" value="1"/>
</dbReference>
<evidence type="ECO:0000256" key="7">
    <source>
        <dbReference type="NCBIfam" id="TIGR02488"/>
    </source>
</evidence>
<evidence type="ECO:0000256" key="6">
    <source>
        <dbReference type="ARBA" id="ARBA00032912"/>
    </source>
</evidence>
<gene>
    <name evidence="12" type="ORF">FHS88_004011</name>
</gene>
<dbReference type="Pfam" id="PF00460">
    <property type="entry name" value="Flg_bb_rod"/>
    <property type="match status" value="1"/>
</dbReference>
<evidence type="ECO:0000313" key="12">
    <source>
        <dbReference type="EMBL" id="MBB5691850.1"/>
    </source>
</evidence>
<comment type="subcellular location">
    <subcellularLocation>
        <location evidence="1 8">Bacterial flagellum basal body</location>
    </subcellularLocation>
</comment>
<protein>
    <recommendedName>
        <fullName evidence="3 7">Flagellar basal-body rod protein FlgG</fullName>
    </recommendedName>
    <alternativeName>
        <fullName evidence="6 8">Distal rod protein</fullName>
    </alternativeName>
</protein>
<feature type="domain" description="Flagellar hook protein FlgE/F/G-like D1" evidence="11">
    <location>
        <begin position="96"/>
        <end position="158"/>
    </location>
</feature>
<keyword evidence="13" id="KW-1185">Reference proteome</keyword>
<organism evidence="12 13">
    <name type="scientific">Neoroseomonas alkaliterrae</name>
    <dbReference type="NCBI Taxonomy" id="1452450"/>
    <lineage>
        <taxon>Bacteria</taxon>
        <taxon>Pseudomonadati</taxon>
        <taxon>Pseudomonadota</taxon>
        <taxon>Alphaproteobacteria</taxon>
        <taxon>Acetobacterales</taxon>
        <taxon>Acetobacteraceae</taxon>
        <taxon>Neoroseomonas</taxon>
    </lineage>
</organism>
<dbReference type="NCBIfam" id="TIGR03506">
    <property type="entry name" value="FlgEFG_subfam"/>
    <property type="match status" value="2"/>
</dbReference>
<dbReference type="InterPro" id="IPR012834">
    <property type="entry name" value="FlgG_G_neg"/>
</dbReference>
<dbReference type="InterPro" id="IPR053967">
    <property type="entry name" value="LlgE_F_G-like_D1"/>
</dbReference>
<dbReference type="GO" id="GO:0009426">
    <property type="term" value="C:bacterial-type flagellum basal body, distal rod"/>
    <property type="evidence" value="ECO:0007669"/>
    <property type="project" value="UniProtKB-UniRule"/>
</dbReference>
<reference evidence="12 13" key="1">
    <citation type="submission" date="2020-08" db="EMBL/GenBank/DDBJ databases">
        <title>Genomic Encyclopedia of Type Strains, Phase IV (KMG-IV): sequencing the most valuable type-strain genomes for metagenomic binning, comparative biology and taxonomic classification.</title>
        <authorList>
            <person name="Goeker M."/>
        </authorList>
    </citation>
    <scope>NUCLEOTIDE SEQUENCE [LARGE SCALE GENOMIC DNA]</scope>
    <source>
        <strain evidence="12 13">DSM 25895</strain>
    </source>
</reference>
<dbReference type="InterPro" id="IPR010930">
    <property type="entry name" value="Flg_bb/hook_C_dom"/>
</dbReference>
<dbReference type="GO" id="GO:0071978">
    <property type="term" value="P:bacterial-type flagellum-dependent swarming motility"/>
    <property type="evidence" value="ECO:0007669"/>
    <property type="project" value="TreeGrafter"/>
</dbReference>
<comment type="subunit">
    <text evidence="5 8">The basal body constitutes a major portion of the flagellar organelle and consists of four rings (L,P,S, and M) mounted on a central rod. The rod consists of about 26 subunits of FlgG in the distal portion, and FlgB, FlgC and FlgF are thought to build up the proximal portion of the rod with about 6 subunits each.</text>
</comment>
<evidence type="ECO:0000256" key="2">
    <source>
        <dbReference type="ARBA" id="ARBA00009677"/>
    </source>
</evidence>
<dbReference type="RefSeq" id="WP_184487229.1">
    <property type="nucleotide sequence ID" value="NZ_JAAEDJ010000264.1"/>
</dbReference>
<keyword evidence="12" id="KW-0282">Flagellum</keyword>
<keyword evidence="4 8" id="KW-0975">Bacterial flagellum</keyword>
<evidence type="ECO:0000259" key="11">
    <source>
        <dbReference type="Pfam" id="PF22692"/>
    </source>
</evidence>
<evidence type="ECO:0000256" key="4">
    <source>
        <dbReference type="ARBA" id="ARBA00023143"/>
    </source>
</evidence>
<dbReference type="NCBIfam" id="TIGR02488">
    <property type="entry name" value="flgG_G_neg"/>
    <property type="match status" value="1"/>
</dbReference>
<dbReference type="Pfam" id="PF22692">
    <property type="entry name" value="LlgE_F_G_D1"/>
    <property type="match status" value="1"/>
</dbReference>
<feature type="domain" description="Flagellar basal body rod protein N-terminal" evidence="9">
    <location>
        <begin position="4"/>
        <end position="34"/>
    </location>
</feature>
<dbReference type="InterPro" id="IPR019776">
    <property type="entry name" value="Flagellar_basal_body_rod_CS"/>
</dbReference>
<evidence type="ECO:0000259" key="10">
    <source>
        <dbReference type="Pfam" id="PF06429"/>
    </source>
</evidence>
<dbReference type="SUPFAM" id="SSF117143">
    <property type="entry name" value="Flagellar hook protein flgE"/>
    <property type="match status" value="1"/>
</dbReference>
<keyword evidence="12" id="KW-0966">Cell projection</keyword>
<dbReference type="InterPro" id="IPR037925">
    <property type="entry name" value="FlgE/F/G-like"/>
</dbReference>
<evidence type="ECO:0000256" key="8">
    <source>
        <dbReference type="RuleBase" id="RU362116"/>
    </source>
</evidence>
<dbReference type="Proteomes" id="UP000562254">
    <property type="component" value="Unassembled WGS sequence"/>
</dbReference>
<name>A0A840XXB4_9PROT</name>
<accession>A0A840XXB4</accession>
<evidence type="ECO:0000256" key="1">
    <source>
        <dbReference type="ARBA" id="ARBA00004117"/>
    </source>
</evidence>
<dbReference type="EMBL" id="JACIJE010000020">
    <property type="protein sequence ID" value="MBB5691850.1"/>
    <property type="molecule type" value="Genomic_DNA"/>
</dbReference>
<comment type="caution">
    <text evidence="12">The sequence shown here is derived from an EMBL/GenBank/DDBJ whole genome shotgun (WGS) entry which is preliminary data.</text>
</comment>
<comment type="similarity">
    <text evidence="2 8">Belongs to the flagella basal body rod proteins family.</text>
</comment>
<sequence>MRSLTTAATGMMAQQNNVEVISNNIANISTTGYKRRRAEFQDLVYQNLRRTGSQSADTGTVLPSGAQIGLGVRTAAVYRIAEQGNLQQTENRFDIAIRGNGYFQIQLPSGETAYTRDGTFGLSAEGTIVTAEGFVVQPGITIPANARDVTINANGEVLAKIDGQVQPQNVGQIQLAIFANEGGLEAIGDNLFLATPASGEAQQGAPGTVGYGQTMQGFIETSNVNVVQEITALITAQRAYEMNSRVITASDEMLSTLTRLR</sequence>
<evidence type="ECO:0000259" key="9">
    <source>
        <dbReference type="Pfam" id="PF00460"/>
    </source>
</evidence>
<dbReference type="InterPro" id="IPR001444">
    <property type="entry name" value="Flag_bb_rod_N"/>
</dbReference>
<evidence type="ECO:0000313" key="13">
    <source>
        <dbReference type="Proteomes" id="UP000562254"/>
    </source>
</evidence>
<evidence type="ECO:0000256" key="5">
    <source>
        <dbReference type="ARBA" id="ARBA00025933"/>
    </source>
</evidence>
<dbReference type="AlphaFoldDB" id="A0A840XXB4"/>
<dbReference type="InterPro" id="IPR020013">
    <property type="entry name" value="Flagellar_FlgE/F/G"/>
</dbReference>
<dbReference type="PANTHER" id="PTHR30435:SF19">
    <property type="entry name" value="FLAGELLAR BASAL-BODY ROD PROTEIN FLGG"/>
    <property type="match status" value="1"/>
</dbReference>